<comment type="caution">
    <text evidence="1">The sequence shown here is derived from an EMBL/GenBank/DDBJ whole genome shotgun (WGS) entry which is preliminary data.</text>
</comment>
<evidence type="ECO:0000313" key="3">
    <source>
        <dbReference type="Proteomes" id="UP001385951"/>
    </source>
</evidence>
<dbReference type="AlphaFoldDB" id="A0AAW0FJ09"/>
<organism evidence="1 3">
    <name type="scientific">Cerrena zonata</name>
    <dbReference type="NCBI Taxonomy" id="2478898"/>
    <lineage>
        <taxon>Eukaryota</taxon>
        <taxon>Fungi</taxon>
        <taxon>Dikarya</taxon>
        <taxon>Basidiomycota</taxon>
        <taxon>Agaricomycotina</taxon>
        <taxon>Agaricomycetes</taxon>
        <taxon>Polyporales</taxon>
        <taxon>Cerrenaceae</taxon>
        <taxon>Cerrena</taxon>
    </lineage>
</organism>
<proteinExistence type="predicted"/>
<protein>
    <submittedName>
        <fullName evidence="1">Uncharacterized protein</fullName>
    </submittedName>
</protein>
<evidence type="ECO:0000313" key="1">
    <source>
        <dbReference type="EMBL" id="KAK7677598.1"/>
    </source>
</evidence>
<reference evidence="1 3" key="1">
    <citation type="submission" date="2022-09" db="EMBL/GenBank/DDBJ databases">
        <authorList>
            <person name="Palmer J.M."/>
        </authorList>
    </citation>
    <scope>NUCLEOTIDE SEQUENCE [LARGE SCALE GENOMIC DNA]</scope>
    <source>
        <strain evidence="1 3">DSM 7382</strain>
    </source>
</reference>
<dbReference type="Proteomes" id="UP001385951">
    <property type="component" value="Unassembled WGS sequence"/>
</dbReference>
<name>A0AAW0FJ09_9APHY</name>
<gene>
    <name evidence="1" type="ORF">QCA50_019409</name>
    <name evidence="2" type="ORF">QCA50_019439</name>
</gene>
<dbReference type="EMBL" id="JASBNA010000085">
    <property type="protein sequence ID" value="KAK7677598.1"/>
    <property type="molecule type" value="Genomic_DNA"/>
</dbReference>
<keyword evidence="3" id="KW-1185">Reference proteome</keyword>
<evidence type="ECO:0000313" key="2">
    <source>
        <dbReference type="EMBL" id="KAK7677628.1"/>
    </source>
</evidence>
<sequence length="131" mass="14747">MPDTLPEQYITAFGLAGTADYDYDYSLVDLPPHWHTLLIVSPSDTSDFDRFQHILADRMIPIVEIPVQVGSPLVSIANTPSLEEGSSVEGGVIDETSQRPTSKFRKIRKLTSGFIKAVRRRFHAARQMFRL</sequence>
<accession>A0AAW0FJ09</accession>
<dbReference type="EMBL" id="JASBNA010000085">
    <property type="protein sequence ID" value="KAK7677628.1"/>
    <property type="molecule type" value="Genomic_DNA"/>
</dbReference>